<feature type="chain" id="PRO_5009179719" evidence="1">
    <location>
        <begin position="24"/>
        <end position="229"/>
    </location>
</feature>
<dbReference type="Pfam" id="PF13739">
    <property type="entry name" value="PdaC"/>
    <property type="match status" value="1"/>
</dbReference>
<dbReference type="STRING" id="45071.Lpar_3414"/>
<evidence type="ECO:0000313" key="5">
    <source>
        <dbReference type="Proteomes" id="UP000095229"/>
    </source>
</evidence>
<dbReference type="PATRIC" id="fig|45071.6.peg.3677"/>
<dbReference type="AlphaFoldDB" id="A0A1E5JUQ1"/>
<sequence>MMLNPIKTIFSLCVIVSSFAVWAVNPVSIKKETPVYILDIKYPQEFKDPRINAAIQDFIEKTKKSFFKEIASDTDIPADAPGKSGVHITYSLPYKTKNALSVSFNISIYHRGAAHPSNTVAILNFINGRQVDLSDLFRPEVNYLKPIASFSYKKIAADKNFSDKKWIEEGTKPIDKNYKIWSFSSNGINIIFDTYQVAAYVYGPQTVKIPLSQISSLLNPEIMHSVWGR</sequence>
<dbReference type="Proteomes" id="UP000095229">
    <property type="component" value="Unassembled WGS sequence"/>
</dbReference>
<proteinExistence type="predicted"/>
<dbReference type="EMBL" id="LSOG01000020">
    <property type="protein sequence ID" value="OEH48266.1"/>
    <property type="molecule type" value="Genomic_DNA"/>
</dbReference>
<dbReference type="InterPro" id="IPR025303">
    <property type="entry name" value="PdaC"/>
</dbReference>
<organism evidence="4 5">
    <name type="scientific">Legionella parisiensis</name>
    <dbReference type="NCBI Taxonomy" id="45071"/>
    <lineage>
        <taxon>Bacteria</taxon>
        <taxon>Pseudomonadati</taxon>
        <taxon>Pseudomonadota</taxon>
        <taxon>Gammaproteobacteria</taxon>
        <taxon>Legionellales</taxon>
        <taxon>Legionellaceae</taxon>
        <taxon>Legionella</taxon>
    </lineage>
</organism>
<accession>A0A1E5JUQ1</accession>
<dbReference type="InterPro" id="IPR021729">
    <property type="entry name" value="DUF3298"/>
</dbReference>
<keyword evidence="5" id="KW-1185">Reference proteome</keyword>
<feature type="signal peptide" evidence="1">
    <location>
        <begin position="1"/>
        <end position="23"/>
    </location>
</feature>
<feature type="domain" description="Deacetylase PdaC" evidence="3">
    <location>
        <begin position="29"/>
        <end position="117"/>
    </location>
</feature>
<evidence type="ECO:0000259" key="3">
    <source>
        <dbReference type="Pfam" id="PF13739"/>
    </source>
</evidence>
<name>A0A1E5JUQ1_9GAMM</name>
<evidence type="ECO:0000313" key="4">
    <source>
        <dbReference type="EMBL" id="OEH48266.1"/>
    </source>
</evidence>
<keyword evidence="1" id="KW-0732">Signal</keyword>
<gene>
    <name evidence="4" type="primary">pdaC</name>
    <name evidence="4" type="ORF">lpari_00707</name>
</gene>
<feature type="domain" description="DUF3298" evidence="2">
    <location>
        <begin position="134"/>
        <end position="212"/>
    </location>
</feature>
<comment type="caution">
    <text evidence="4">The sequence shown here is derived from an EMBL/GenBank/DDBJ whole genome shotgun (WGS) entry which is preliminary data.</text>
</comment>
<dbReference type="InterPro" id="IPR037126">
    <property type="entry name" value="PdaC/RsiV-like_sf"/>
</dbReference>
<evidence type="ECO:0000259" key="2">
    <source>
        <dbReference type="Pfam" id="PF11738"/>
    </source>
</evidence>
<dbReference type="Gene3D" id="3.30.565.40">
    <property type="entry name" value="Fervidobacterium nodosum Rt17-B1 like"/>
    <property type="match status" value="1"/>
</dbReference>
<dbReference type="Pfam" id="PF11738">
    <property type="entry name" value="DUF3298"/>
    <property type="match status" value="1"/>
</dbReference>
<dbReference type="Gene3D" id="3.90.640.20">
    <property type="entry name" value="Heat-shock cognate protein, ATPase"/>
    <property type="match status" value="1"/>
</dbReference>
<protein>
    <submittedName>
        <fullName evidence="4">Peptidoglycan-N-acetylmuramic acid deacetylase PdaC</fullName>
    </submittedName>
</protein>
<reference evidence="4 5" key="1">
    <citation type="submission" date="2016-02" db="EMBL/GenBank/DDBJ databases">
        <title>Secondary metabolites in Legionella.</title>
        <authorList>
            <person name="Tobias N.J."/>
            <person name="Bode H.B."/>
        </authorList>
    </citation>
    <scope>NUCLEOTIDE SEQUENCE [LARGE SCALE GENOMIC DNA]</scope>
    <source>
        <strain evidence="4 5">DSM 19216</strain>
    </source>
</reference>
<evidence type="ECO:0000256" key="1">
    <source>
        <dbReference type="SAM" id="SignalP"/>
    </source>
</evidence>